<dbReference type="PANTHER" id="PTHR34218">
    <property type="entry name" value="PEPTIDASE S45 PENICILLIN AMIDASE"/>
    <property type="match status" value="1"/>
</dbReference>
<dbReference type="GO" id="GO:0016787">
    <property type="term" value="F:hydrolase activity"/>
    <property type="evidence" value="ECO:0007669"/>
    <property type="project" value="InterPro"/>
</dbReference>
<protein>
    <recommendedName>
        <fullName evidence="2">Penicillin amidase</fullName>
    </recommendedName>
</protein>
<dbReference type="InterPro" id="IPR002692">
    <property type="entry name" value="S45"/>
</dbReference>
<dbReference type="Gene3D" id="3.60.20.10">
    <property type="entry name" value="Glutamine Phosphoribosylpyrophosphate, subunit 1, domain 1"/>
    <property type="match status" value="1"/>
</dbReference>
<organism evidence="1">
    <name type="scientific">marine metagenome</name>
    <dbReference type="NCBI Taxonomy" id="408172"/>
    <lineage>
        <taxon>unclassified sequences</taxon>
        <taxon>metagenomes</taxon>
        <taxon>ecological metagenomes</taxon>
    </lineage>
</organism>
<dbReference type="SUPFAM" id="SSF56235">
    <property type="entry name" value="N-terminal nucleophile aminohydrolases (Ntn hydrolases)"/>
    <property type="match status" value="1"/>
</dbReference>
<gene>
    <name evidence="1" type="ORF">METZ01_LOCUS377718</name>
</gene>
<dbReference type="Pfam" id="PF01804">
    <property type="entry name" value="Penicil_amidase"/>
    <property type="match status" value="1"/>
</dbReference>
<dbReference type="InterPro" id="IPR043147">
    <property type="entry name" value="Penicillin_amidase_A-knob"/>
</dbReference>
<dbReference type="PANTHER" id="PTHR34218:SF4">
    <property type="entry name" value="ACYL-HOMOSERINE LACTONE ACYLASE QUIP"/>
    <property type="match status" value="1"/>
</dbReference>
<accession>A0A382TS02</accession>
<dbReference type="InterPro" id="IPR029055">
    <property type="entry name" value="Ntn_hydrolases_N"/>
</dbReference>
<name>A0A382TS02_9ZZZZ</name>
<sequence>MAFKILSEWDYEMDGVSSAPTIYRSWYESLEELTWKDELGLKNEKYLWPYQDKMLELILSDPESHWFDNITTSQTESFVDICRSSFYNAINKLHSRFGEKIQKDWTWSKYRGTDINHLANIPGLGKVGLHTSGGLNVPNATRKTFGPSWRFVIEMAEEKKVYGIYPGGQSGFPGSKYYDNMIDDWVEGNSYPLSFPIKPENISGITITLRAGE</sequence>
<dbReference type="Gene3D" id="1.10.1400.10">
    <property type="match status" value="1"/>
</dbReference>
<dbReference type="GO" id="GO:0017000">
    <property type="term" value="P:antibiotic biosynthetic process"/>
    <property type="evidence" value="ECO:0007669"/>
    <property type="project" value="InterPro"/>
</dbReference>
<dbReference type="EMBL" id="UINC01138735">
    <property type="protein sequence ID" value="SVD24864.1"/>
    <property type="molecule type" value="Genomic_DNA"/>
</dbReference>
<proteinExistence type="predicted"/>
<evidence type="ECO:0008006" key="2">
    <source>
        <dbReference type="Google" id="ProtNLM"/>
    </source>
</evidence>
<reference evidence="1" key="1">
    <citation type="submission" date="2018-05" db="EMBL/GenBank/DDBJ databases">
        <authorList>
            <person name="Lanie J.A."/>
            <person name="Ng W.-L."/>
            <person name="Kazmierczak K.M."/>
            <person name="Andrzejewski T.M."/>
            <person name="Davidsen T.M."/>
            <person name="Wayne K.J."/>
            <person name="Tettelin H."/>
            <person name="Glass J.I."/>
            <person name="Rusch D."/>
            <person name="Podicherti R."/>
            <person name="Tsui H.-C.T."/>
            <person name="Winkler M.E."/>
        </authorList>
    </citation>
    <scope>NUCLEOTIDE SEQUENCE</scope>
</reference>
<dbReference type="AlphaFoldDB" id="A0A382TS02"/>
<evidence type="ECO:0000313" key="1">
    <source>
        <dbReference type="EMBL" id="SVD24864.1"/>
    </source>
</evidence>